<keyword evidence="3" id="KW-1185">Reference proteome</keyword>
<proteinExistence type="predicted"/>
<organism evidence="2 3">
    <name type="scientific">Parascedosporium putredinis</name>
    <dbReference type="NCBI Taxonomy" id="1442378"/>
    <lineage>
        <taxon>Eukaryota</taxon>
        <taxon>Fungi</taxon>
        <taxon>Dikarya</taxon>
        <taxon>Ascomycota</taxon>
        <taxon>Pezizomycotina</taxon>
        <taxon>Sordariomycetes</taxon>
        <taxon>Hypocreomycetidae</taxon>
        <taxon>Microascales</taxon>
        <taxon>Microascaceae</taxon>
        <taxon>Parascedosporium</taxon>
    </lineage>
</organism>
<name>A0A9P1GX01_9PEZI</name>
<gene>
    <name evidence="2" type="ORF">PPNO1_LOCUS1664</name>
</gene>
<protein>
    <submittedName>
        <fullName evidence="2">Uncharacterized protein</fullName>
    </submittedName>
</protein>
<reference evidence="2" key="1">
    <citation type="submission" date="2022-11" db="EMBL/GenBank/DDBJ databases">
        <authorList>
            <person name="Scott C."/>
            <person name="Bruce N."/>
        </authorList>
    </citation>
    <scope>NUCLEOTIDE SEQUENCE</scope>
</reference>
<comment type="caution">
    <text evidence="2">The sequence shown here is derived from an EMBL/GenBank/DDBJ whole genome shotgun (WGS) entry which is preliminary data.</text>
</comment>
<feature type="region of interest" description="Disordered" evidence="1">
    <location>
        <begin position="52"/>
        <end position="92"/>
    </location>
</feature>
<sequence>MRKQKLSIPLIAVLKTTKSRSQAATATGLSPPPRLARQAAFDFKFLSDPDPSVVDGYGGRQEADLLGTSRISGDDEDKDGIGSGGCDPVQTPNTKLELRQALEMPEACQIGSFRSSGDYPRFLS</sequence>
<evidence type="ECO:0000313" key="2">
    <source>
        <dbReference type="EMBL" id="CAI4211892.1"/>
    </source>
</evidence>
<evidence type="ECO:0000313" key="3">
    <source>
        <dbReference type="Proteomes" id="UP000838763"/>
    </source>
</evidence>
<dbReference type="EMBL" id="CALLCH030000003">
    <property type="protein sequence ID" value="CAI4211892.1"/>
    <property type="molecule type" value="Genomic_DNA"/>
</dbReference>
<accession>A0A9P1GX01</accession>
<dbReference type="AlphaFoldDB" id="A0A9P1GX01"/>
<dbReference type="Proteomes" id="UP000838763">
    <property type="component" value="Unassembled WGS sequence"/>
</dbReference>
<evidence type="ECO:0000256" key="1">
    <source>
        <dbReference type="SAM" id="MobiDB-lite"/>
    </source>
</evidence>